<evidence type="ECO:0000313" key="2">
    <source>
        <dbReference type="EMBL" id="SOC25075.1"/>
    </source>
</evidence>
<dbReference type="AlphaFoldDB" id="A0A285TR65"/>
<dbReference type="Proteomes" id="UP000219636">
    <property type="component" value="Unassembled WGS sequence"/>
</dbReference>
<name>A0A285TR65_9BACL</name>
<evidence type="ECO:0000313" key="3">
    <source>
        <dbReference type="Proteomes" id="UP000219636"/>
    </source>
</evidence>
<keyword evidence="1" id="KW-1133">Transmembrane helix</keyword>
<dbReference type="OrthoDB" id="2932708at2"/>
<accession>A0A285TR65</accession>
<reference evidence="3" key="1">
    <citation type="submission" date="2017-08" db="EMBL/GenBank/DDBJ databases">
        <authorList>
            <person name="Varghese N."/>
            <person name="Submissions S."/>
        </authorList>
    </citation>
    <scope>NUCLEOTIDE SEQUENCE [LARGE SCALE GENOMIC DNA]</scope>
    <source>
        <strain evidence="3">JC22</strain>
    </source>
</reference>
<keyword evidence="3" id="KW-1185">Reference proteome</keyword>
<keyword evidence="1" id="KW-0472">Membrane</keyword>
<protein>
    <submittedName>
        <fullName evidence="2">Uncharacterized protein</fullName>
    </submittedName>
</protein>
<feature type="transmembrane region" description="Helical" evidence="1">
    <location>
        <begin position="61"/>
        <end position="82"/>
    </location>
</feature>
<proteinExistence type="predicted"/>
<keyword evidence="1" id="KW-0812">Transmembrane</keyword>
<sequence>MKFITLLIVLGFTILFAYDYFPNAPHVVHLPKSFIAFLILGLILIGLLFKRNRKVDDKAVFKWKVFITVYIIFLMVVFTLLGGNSASGISFKNSFFWVVLLLAVVDIFSHFRKIKNSQ</sequence>
<gene>
    <name evidence="2" type="ORF">SAMN05880501_11815</name>
</gene>
<organism evidence="2 3">
    <name type="scientific">Ureibacillus xyleni</name>
    <dbReference type="NCBI Taxonomy" id="614648"/>
    <lineage>
        <taxon>Bacteria</taxon>
        <taxon>Bacillati</taxon>
        <taxon>Bacillota</taxon>
        <taxon>Bacilli</taxon>
        <taxon>Bacillales</taxon>
        <taxon>Caryophanaceae</taxon>
        <taxon>Ureibacillus</taxon>
    </lineage>
</organism>
<feature type="transmembrane region" description="Helical" evidence="1">
    <location>
        <begin position="33"/>
        <end position="49"/>
    </location>
</feature>
<dbReference type="RefSeq" id="WP_097075128.1">
    <property type="nucleotide sequence ID" value="NZ_OBMQ01000018.1"/>
</dbReference>
<dbReference type="EMBL" id="OBMQ01000018">
    <property type="protein sequence ID" value="SOC25075.1"/>
    <property type="molecule type" value="Genomic_DNA"/>
</dbReference>
<feature type="transmembrane region" description="Helical" evidence="1">
    <location>
        <begin position="94"/>
        <end position="111"/>
    </location>
</feature>
<evidence type="ECO:0000256" key="1">
    <source>
        <dbReference type="SAM" id="Phobius"/>
    </source>
</evidence>